<dbReference type="EMBL" id="JAKNHJ010000003">
    <property type="protein sequence ID" value="MCG4617335.1"/>
    <property type="molecule type" value="Genomic_DNA"/>
</dbReference>
<keyword evidence="1" id="KW-0472">Membrane</keyword>
<dbReference type="InterPro" id="IPR019675">
    <property type="entry name" value="DUF2550"/>
</dbReference>
<keyword evidence="1" id="KW-0812">Transmembrane</keyword>
<comment type="caution">
    <text evidence="2">The sequence shown here is derived from an EMBL/GenBank/DDBJ whole genome shotgun (WGS) entry which is preliminary data.</text>
</comment>
<keyword evidence="1" id="KW-1133">Transmembrane helix</keyword>
<gene>
    <name evidence="2" type="ORF">L0M99_02320</name>
</gene>
<dbReference type="Pfam" id="PF10739">
    <property type="entry name" value="DUF2550"/>
    <property type="match status" value="1"/>
</dbReference>
<dbReference type="Proteomes" id="UP001200537">
    <property type="component" value="Unassembled WGS sequence"/>
</dbReference>
<reference evidence="2" key="1">
    <citation type="submission" date="2022-01" db="EMBL/GenBank/DDBJ databases">
        <title>Collection of gut derived symbiotic bacterial strains cultured from healthy donors.</title>
        <authorList>
            <person name="Lin H."/>
            <person name="Kohout C."/>
            <person name="Waligurski E."/>
            <person name="Pamer E.G."/>
        </authorList>
    </citation>
    <scope>NUCLEOTIDE SEQUENCE</scope>
    <source>
        <strain evidence="2">DFI.7.46</strain>
    </source>
</reference>
<protein>
    <submittedName>
        <fullName evidence="2">DUF2550 domain-containing protein</fullName>
    </submittedName>
</protein>
<evidence type="ECO:0000313" key="3">
    <source>
        <dbReference type="Proteomes" id="UP001200537"/>
    </source>
</evidence>
<sequence>MTALKVLLLIILVIAALVALIAAYFLWRMNRLYRQGAFLCSYRPDVTSGWTEGCAVYEAESLNWYKAAALSFRPDKTWPRRKIELGKVHNYLSKKGIRNVAVPVTVDTHRFWLFLSEDDHAGLVSWAEAAPPREIPQSWG</sequence>
<feature type="transmembrane region" description="Helical" evidence="1">
    <location>
        <begin position="6"/>
        <end position="27"/>
    </location>
</feature>
<accession>A0AAJ1EXE0</accession>
<evidence type="ECO:0000313" key="2">
    <source>
        <dbReference type="EMBL" id="MCG4617335.1"/>
    </source>
</evidence>
<name>A0AAJ1EXE0_9ACTO</name>
<dbReference type="RefSeq" id="WP_024059355.1">
    <property type="nucleotide sequence ID" value="NZ_JAGZVZ010000011.1"/>
</dbReference>
<evidence type="ECO:0000256" key="1">
    <source>
        <dbReference type="SAM" id="Phobius"/>
    </source>
</evidence>
<organism evidence="2 3">
    <name type="scientific">Varibaculum cambriense</name>
    <dbReference type="NCBI Taxonomy" id="184870"/>
    <lineage>
        <taxon>Bacteria</taxon>
        <taxon>Bacillati</taxon>
        <taxon>Actinomycetota</taxon>
        <taxon>Actinomycetes</taxon>
        <taxon>Actinomycetales</taxon>
        <taxon>Actinomycetaceae</taxon>
        <taxon>Varibaculum</taxon>
    </lineage>
</organism>
<dbReference type="AlphaFoldDB" id="A0AAJ1EXE0"/>
<proteinExistence type="predicted"/>